<evidence type="ECO:0000256" key="1">
    <source>
        <dbReference type="ARBA" id="ARBA00009059"/>
    </source>
</evidence>
<dbReference type="Gene3D" id="3.30.70.120">
    <property type="match status" value="1"/>
</dbReference>
<comment type="catalytic activity">
    <reaction evidence="10">
        <text>N-terminal L-prolyl-L-prolyl-L-lysyl-[protein] + 2 S-adenosyl-L-methionine = N-terminal N,N-dimethyl-L-prolyl-L-prolyl-L-lysyl-[protein] + 2 S-adenosyl-L-homocysteine + 2 H(+)</text>
        <dbReference type="Rhea" id="RHEA:54736"/>
        <dbReference type="Rhea" id="RHEA-COMP:13787"/>
        <dbReference type="Rhea" id="RHEA-COMP:13974"/>
        <dbReference type="ChEBI" id="CHEBI:15378"/>
        <dbReference type="ChEBI" id="CHEBI:57856"/>
        <dbReference type="ChEBI" id="CHEBI:59789"/>
        <dbReference type="ChEBI" id="CHEBI:138059"/>
        <dbReference type="ChEBI" id="CHEBI:138318"/>
        <dbReference type="EC" id="2.1.1.244"/>
    </reaction>
</comment>
<proteinExistence type="inferred from homology"/>
<evidence type="ECO:0000313" key="12">
    <source>
        <dbReference type="EMBL" id="KRX43534.1"/>
    </source>
</evidence>
<dbReference type="SUPFAM" id="SSF54913">
    <property type="entry name" value="GlnB-like"/>
    <property type="match status" value="1"/>
</dbReference>
<comment type="caution">
    <text evidence="12">The sequence shown here is derived from an EMBL/GenBank/DDBJ whole genome shotgun (WGS) entry which is preliminary data.</text>
</comment>
<evidence type="ECO:0000256" key="3">
    <source>
        <dbReference type="ARBA" id="ARBA00022603"/>
    </source>
</evidence>
<dbReference type="InterPro" id="IPR029063">
    <property type="entry name" value="SAM-dependent_MTases_sf"/>
</dbReference>
<sequence>MRVEKIIFIVSTVGPVEMRLLSCSYLSMQFSEIYDFICDHYIEIGAGVAALLGISWAVGRGTAMPPDRHNPDSFTIVYSTVPSMEVGKEIARALLSRKDAACINLIPNVVSMFNWGGGIDESEEVVLIIKSTKKQFPKINATILEKHPYSFPAILEIPTGIRNFYLGFTAQFTPMLLIEAGVFGFRVMNKENKEAEYTKAAEYWKKVTADLDGMLGGLGYLHEADVEHSKSFLNDLCTEYHFPTKIALDCGCGVGRVTKSVLAEKFDKIDLVDVTERFLITAPSYLGPELSSKIGIKYCCALQNFHPLFGMYNIIWMQWVSGQLHDDDLKEFLIRCKQALLPRQGFIVLKDNISPNDSYYDQVDHSWTRGRDALLEIFKEADLSIVAESKLTSFPKNICEVRRIVARWMGSRDYVVEFELDYVLNYDGSAVESNAIVVCDRQWFVVCHPVVGLSDCCQLAVQTRLVSVHTALDVLADYELTIISERYPNDNYRLVAEYELMNDQYTPEKSSCRKLVISGHGQPPVRFHGTVQFRLRELLRVFRPDLTVETETHNFAFTNGSEQVYANIFFLNTLDSVYFSELFERYKRGVRRDVLLNINYDHLLIFMTALCRYGKPVLDSYNFDLLLQLASELKVNKMIQLAEMYLMKSKTVPLVRKIEFALQYNLMELLKRLHHQLSLQPPMTALNALHTYLHDSGESLDHMHPTVLSLLGVEEDYIVY</sequence>
<dbReference type="Pfam" id="PF03091">
    <property type="entry name" value="CutA1"/>
    <property type="match status" value="1"/>
</dbReference>
<evidence type="ECO:0000256" key="11">
    <source>
        <dbReference type="ARBA" id="ARBA00048167"/>
    </source>
</evidence>
<dbReference type="OrthoDB" id="1298661at2759"/>
<keyword evidence="3 12" id="KW-0489">Methyltransferase</keyword>
<reference evidence="12 13" key="1">
    <citation type="submission" date="2015-01" db="EMBL/GenBank/DDBJ databases">
        <title>Evolution of Trichinella species and genotypes.</title>
        <authorList>
            <person name="Korhonen P.K."/>
            <person name="Edoardo P."/>
            <person name="Giuseppe L.R."/>
            <person name="Gasser R.B."/>
        </authorList>
    </citation>
    <scope>NUCLEOTIDE SEQUENCE [LARGE SCALE GENOMIC DNA]</scope>
    <source>
        <strain evidence="12">ISS417</strain>
    </source>
</reference>
<evidence type="ECO:0000256" key="5">
    <source>
        <dbReference type="ARBA" id="ARBA00022691"/>
    </source>
</evidence>
<evidence type="ECO:0000256" key="2">
    <source>
        <dbReference type="ARBA" id="ARBA00010169"/>
    </source>
</evidence>
<dbReference type="EC" id="2.1.1.244" evidence="6"/>
<evidence type="ECO:0000256" key="10">
    <source>
        <dbReference type="ARBA" id="ARBA00047885"/>
    </source>
</evidence>
<evidence type="ECO:0000256" key="8">
    <source>
        <dbReference type="ARBA" id="ARBA00043129"/>
    </source>
</evidence>
<dbReference type="PANTHER" id="PTHR12753">
    <property type="entry name" value="AD-003 - RELATED"/>
    <property type="match status" value="1"/>
</dbReference>
<dbReference type="Pfam" id="PF05891">
    <property type="entry name" value="Methyltransf_PK"/>
    <property type="match status" value="1"/>
</dbReference>
<accession>A0A0V0TX84</accession>
<dbReference type="PANTHER" id="PTHR12753:SF0">
    <property type="entry name" value="ALPHA N-TERMINAL PROTEIN METHYLTRANSFERASE 1"/>
    <property type="match status" value="1"/>
</dbReference>
<comment type="catalytic activity">
    <reaction evidence="11">
        <text>N-terminal L-alanyl-L-prolyl-L-lysyl-[protein] + 3 S-adenosyl-L-methionine = N-terminal N,N,N-trimethyl-L-alanyl-L-prolyl-L-lysyl-[protein] + 3 S-adenosyl-L-homocysteine + 3 H(+)</text>
        <dbReference type="Rhea" id="RHEA:54712"/>
        <dbReference type="Rhea" id="RHEA-COMP:13785"/>
        <dbReference type="Rhea" id="RHEA-COMP:13971"/>
        <dbReference type="ChEBI" id="CHEBI:15378"/>
        <dbReference type="ChEBI" id="CHEBI:57856"/>
        <dbReference type="ChEBI" id="CHEBI:59789"/>
        <dbReference type="ChEBI" id="CHEBI:138057"/>
        <dbReference type="ChEBI" id="CHEBI:138315"/>
        <dbReference type="EC" id="2.1.1.244"/>
    </reaction>
</comment>
<gene>
    <name evidence="12" type="primary">NTMT1</name>
    <name evidence="12" type="ORF">T05_10903</name>
</gene>
<dbReference type="Proteomes" id="UP000055048">
    <property type="component" value="Unassembled WGS sequence"/>
</dbReference>
<evidence type="ECO:0000313" key="13">
    <source>
        <dbReference type="Proteomes" id="UP000055048"/>
    </source>
</evidence>
<evidence type="ECO:0000256" key="7">
    <source>
        <dbReference type="ARBA" id="ARBA00039449"/>
    </source>
</evidence>
<dbReference type="EMBL" id="JYDJ01000117">
    <property type="protein sequence ID" value="KRX43534.1"/>
    <property type="molecule type" value="Genomic_DNA"/>
</dbReference>
<dbReference type="InterPro" id="IPR011322">
    <property type="entry name" value="N-reg_PII-like_a/b"/>
</dbReference>
<keyword evidence="5" id="KW-0949">S-adenosyl-L-methionine</keyword>
<keyword evidence="13" id="KW-1185">Reference proteome</keyword>
<dbReference type="SUPFAM" id="SSF53335">
    <property type="entry name" value="S-adenosyl-L-methionine-dependent methyltransferases"/>
    <property type="match status" value="1"/>
</dbReference>
<dbReference type="STRING" id="144512.A0A0V0TX84"/>
<comment type="catalytic activity">
    <reaction evidence="9">
        <text>N-terminal L-seryl-L-prolyl-L-lysyl-[protein] + 3 S-adenosyl-L-methionine = N-terminal N,N,N-trimethyl-L-seryl-L-prolyl-L-lysyl-[protein] + 3 S-adenosyl-L-homocysteine + 3 H(+)</text>
        <dbReference type="Rhea" id="RHEA:54724"/>
        <dbReference type="Rhea" id="RHEA-COMP:13789"/>
        <dbReference type="Rhea" id="RHEA-COMP:13973"/>
        <dbReference type="ChEBI" id="CHEBI:15378"/>
        <dbReference type="ChEBI" id="CHEBI:57856"/>
        <dbReference type="ChEBI" id="CHEBI:59789"/>
        <dbReference type="ChEBI" id="CHEBI:138061"/>
        <dbReference type="ChEBI" id="CHEBI:138317"/>
        <dbReference type="EC" id="2.1.1.244"/>
    </reaction>
</comment>
<dbReference type="InterPro" id="IPR004323">
    <property type="entry name" value="Ion_tolerance_CutA"/>
</dbReference>
<dbReference type="GO" id="GO:0010038">
    <property type="term" value="P:response to metal ion"/>
    <property type="evidence" value="ECO:0007669"/>
    <property type="project" value="InterPro"/>
</dbReference>
<dbReference type="GO" id="GO:0005737">
    <property type="term" value="C:cytoplasm"/>
    <property type="evidence" value="ECO:0007669"/>
    <property type="project" value="TreeGrafter"/>
</dbReference>
<dbReference type="InterPro" id="IPR015867">
    <property type="entry name" value="N-reg_PII/ATP_PRibTrfase_C"/>
</dbReference>
<dbReference type="GO" id="GO:0071885">
    <property type="term" value="F:N-terminal protein N-methyltransferase activity"/>
    <property type="evidence" value="ECO:0007669"/>
    <property type="project" value="UniProtKB-EC"/>
</dbReference>
<protein>
    <recommendedName>
        <fullName evidence="7">Alpha N-terminal protein methyltransferase 1</fullName>
        <ecNumber evidence="6">2.1.1.244</ecNumber>
    </recommendedName>
    <alternativeName>
        <fullName evidence="8">X-Pro-Lys N-terminal protein methyltransferase 1</fullName>
    </alternativeName>
</protein>
<dbReference type="Gene3D" id="3.40.50.150">
    <property type="entry name" value="Vaccinia Virus protein VP39"/>
    <property type="match status" value="1"/>
</dbReference>
<evidence type="ECO:0000256" key="4">
    <source>
        <dbReference type="ARBA" id="ARBA00022679"/>
    </source>
</evidence>
<dbReference type="InterPro" id="IPR008576">
    <property type="entry name" value="MeTrfase_NTM1"/>
</dbReference>
<comment type="similarity">
    <text evidence="1">Belongs to the methyltransferase superfamily. NTM1 family.</text>
</comment>
<organism evidence="12 13">
    <name type="scientific">Trichinella murrelli</name>
    <dbReference type="NCBI Taxonomy" id="144512"/>
    <lineage>
        <taxon>Eukaryota</taxon>
        <taxon>Metazoa</taxon>
        <taxon>Ecdysozoa</taxon>
        <taxon>Nematoda</taxon>
        <taxon>Enoplea</taxon>
        <taxon>Dorylaimia</taxon>
        <taxon>Trichinellida</taxon>
        <taxon>Trichinellidae</taxon>
        <taxon>Trichinella</taxon>
    </lineage>
</organism>
<dbReference type="GO" id="GO:0032259">
    <property type="term" value="P:methylation"/>
    <property type="evidence" value="ECO:0007669"/>
    <property type="project" value="UniProtKB-KW"/>
</dbReference>
<dbReference type="AlphaFoldDB" id="A0A0V0TX84"/>
<feature type="non-terminal residue" evidence="12">
    <location>
        <position position="720"/>
    </location>
</feature>
<keyword evidence="4 12" id="KW-0808">Transferase</keyword>
<name>A0A0V0TX84_9BILA</name>
<comment type="similarity">
    <text evidence="2">Belongs to the CutA family.</text>
</comment>
<evidence type="ECO:0000256" key="6">
    <source>
        <dbReference type="ARBA" id="ARBA00039112"/>
    </source>
</evidence>
<evidence type="ECO:0000256" key="9">
    <source>
        <dbReference type="ARBA" id="ARBA00047306"/>
    </source>
</evidence>
<dbReference type="CDD" id="cd02440">
    <property type="entry name" value="AdoMet_MTases"/>
    <property type="match status" value="1"/>
</dbReference>